<evidence type="ECO:0000313" key="3">
    <source>
        <dbReference type="EMBL" id="SVB76758.1"/>
    </source>
</evidence>
<evidence type="ECO:0000256" key="2">
    <source>
        <dbReference type="SAM" id="MobiDB-lite"/>
    </source>
</evidence>
<accession>A0A382GNQ0</accession>
<evidence type="ECO:0000256" key="1">
    <source>
        <dbReference type="ARBA" id="ARBA00022729"/>
    </source>
</evidence>
<dbReference type="EMBL" id="UINC01056569">
    <property type="protein sequence ID" value="SVB76758.1"/>
    <property type="molecule type" value="Genomic_DNA"/>
</dbReference>
<reference evidence="3" key="1">
    <citation type="submission" date="2018-05" db="EMBL/GenBank/DDBJ databases">
        <authorList>
            <person name="Lanie J.A."/>
            <person name="Ng W.-L."/>
            <person name="Kazmierczak K.M."/>
            <person name="Andrzejewski T.M."/>
            <person name="Davidsen T.M."/>
            <person name="Wayne K.J."/>
            <person name="Tettelin H."/>
            <person name="Glass J.I."/>
            <person name="Rusch D."/>
            <person name="Podicherti R."/>
            <person name="Tsui H.-C.T."/>
            <person name="Winkler M.E."/>
        </authorList>
    </citation>
    <scope>NUCLEOTIDE SEQUENCE</scope>
</reference>
<feature type="non-terminal residue" evidence="3">
    <location>
        <position position="1"/>
    </location>
</feature>
<sequence>VNSNINRFLILVFTCVLAMVISPLAIPDYVNITKQAGIDFKHNNGAFGKKYLPETMGAGSAFIDYNKDGWQDIILVNSKDWPGHPTGSNQTMALYRNNGNGSFTDQTQLAK</sequence>
<feature type="non-terminal residue" evidence="3">
    <location>
        <position position="111"/>
    </location>
</feature>
<dbReference type="InterPro" id="IPR028994">
    <property type="entry name" value="Integrin_alpha_N"/>
</dbReference>
<protein>
    <recommendedName>
        <fullName evidence="4">ASPIC/UnbV domain-containing protein</fullName>
    </recommendedName>
</protein>
<dbReference type="AlphaFoldDB" id="A0A382GNQ0"/>
<evidence type="ECO:0008006" key="4">
    <source>
        <dbReference type="Google" id="ProtNLM"/>
    </source>
</evidence>
<dbReference type="SUPFAM" id="SSF69318">
    <property type="entry name" value="Integrin alpha N-terminal domain"/>
    <property type="match status" value="1"/>
</dbReference>
<keyword evidence="1" id="KW-0732">Signal</keyword>
<proteinExistence type="predicted"/>
<feature type="region of interest" description="Disordered" evidence="2">
    <location>
        <begin position="87"/>
        <end position="111"/>
    </location>
</feature>
<organism evidence="3">
    <name type="scientific">marine metagenome</name>
    <dbReference type="NCBI Taxonomy" id="408172"/>
    <lineage>
        <taxon>unclassified sequences</taxon>
        <taxon>metagenomes</taxon>
        <taxon>ecological metagenomes</taxon>
    </lineage>
</organism>
<name>A0A382GNQ0_9ZZZZ</name>
<gene>
    <name evidence="3" type="ORF">METZ01_LOCUS229612</name>
</gene>
<dbReference type="InterPro" id="IPR013517">
    <property type="entry name" value="FG-GAP"/>
</dbReference>
<dbReference type="Pfam" id="PF13517">
    <property type="entry name" value="FG-GAP_3"/>
    <property type="match status" value="1"/>
</dbReference>